<evidence type="ECO:0000256" key="2">
    <source>
        <dbReference type="ARBA" id="ARBA00023015"/>
    </source>
</evidence>
<dbReference type="GO" id="GO:0005634">
    <property type="term" value="C:nucleus"/>
    <property type="evidence" value="ECO:0007669"/>
    <property type="project" value="UniProtKB-SubCell"/>
</dbReference>
<feature type="compositionally biased region" description="Pro residues" evidence="9">
    <location>
        <begin position="128"/>
        <end position="138"/>
    </location>
</feature>
<dbReference type="InterPro" id="IPR036955">
    <property type="entry name" value="AP2/ERF_dom_sf"/>
</dbReference>
<gene>
    <name evidence="11" type="ORF">ACMD2_18838</name>
</gene>
<comment type="similarity">
    <text evidence="8">Belongs to the AP2/ERF transcription factor family. ERF subfamily.</text>
</comment>
<dbReference type="EMBL" id="LSRQ01001800">
    <property type="protein sequence ID" value="OAY76452.1"/>
    <property type="molecule type" value="Genomic_DNA"/>
</dbReference>
<evidence type="ECO:0000256" key="8">
    <source>
        <dbReference type="ARBA" id="ARBA00024343"/>
    </source>
</evidence>
<evidence type="ECO:0000256" key="3">
    <source>
        <dbReference type="ARBA" id="ARBA00023016"/>
    </source>
</evidence>
<dbReference type="PANTHER" id="PTHR31241">
    <property type="entry name" value="DEHYDRATION-RESPONSIVE ELEMENT-BINDING PROTEIN 2C"/>
    <property type="match status" value="1"/>
</dbReference>
<dbReference type="SMART" id="SM00380">
    <property type="entry name" value="AP2"/>
    <property type="match status" value="1"/>
</dbReference>
<evidence type="ECO:0000256" key="7">
    <source>
        <dbReference type="ARBA" id="ARBA00023242"/>
    </source>
</evidence>
<feature type="compositionally biased region" description="Low complexity" evidence="9">
    <location>
        <begin position="139"/>
        <end position="153"/>
    </location>
</feature>
<evidence type="ECO:0000256" key="1">
    <source>
        <dbReference type="ARBA" id="ARBA00004123"/>
    </source>
</evidence>
<evidence type="ECO:0000313" key="12">
    <source>
        <dbReference type="Proteomes" id="UP000092600"/>
    </source>
</evidence>
<feature type="compositionally biased region" description="Basic residues" evidence="9">
    <location>
        <begin position="34"/>
        <end position="43"/>
    </location>
</feature>
<dbReference type="GO" id="GO:0003700">
    <property type="term" value="F:DNA-binding transcription factor activity"/>
    <property type="evidence" value="ECO:0007669"/>
    <property type="project" value="InterPro"/>
</dbReference>
<evidence type="ECO:0000256" key="6">
    <source>
        <dbReference type="ARBA" id="ARBA00023163"/>
    </source>
</evidence>
<evidence type="ECO:0000256" key="9">
    <source>
        <dbReference type="SAM" id="MobiDB-lite"/>
    </source>
</evidence>
<protein>
    <submittedName>
        <fullName evidence="11">Dehydration-responsive element-binding protein 2C</fullName>
    </submittedName>
</protein>
<dbReference type="Gene3D" id="3.30.730.10">
    <property type="entry name" value="AP2/ERF domain"/>
    <property type="match status" value="1"/>
</dbReference>
<keyword evidence="6" id="KW-0804">Transcription</keyword>
<dbReference type="PRINTS" id="PR00367">
    <property type="entry name" value="ETHRSPELEMNT"/>
</dbReference>
<dbReference type="Proteomes" id="UP000092600">
    <property type="component" value="Unassembled WGS sequence"/>
</dbReference>
<dbReference type="GO" id="GO:0000976">
    <property type="term" value="F:transcription cis-regulatory region binding"/>
    <property type="evidence" value="ECO:0007669"/>
    <property type="project" value="TreeGrafter"/>
</dbReference>
<dbReference type="InterPro" id="IPR016177">
    <property type="entry name" value="DNA-bd_dom_sf"/>
</dbReference>
<dbReference type="InterPro" id="IPR001471">
    <property type="entry name" value="AP2/ERF_dom"/>
</dbReference>
<dbReference type="PROSITE" id="PS51032">
    <property type="entry name" value="AP2_ERF"/>
    <property type="match status" value="1"/>
</dbReference>
<keyword evidence="4" id="KW-0238">DNA-binding</keyword>
<feature type="region of interest" description="Disordered" evidence="9">
    <location>
        <begin position="1"/>
        <end position="57"/>
    </location>
</feature>
<reference evidence="11 12" key="1">
    <citation type="journal article" date="2016" name="DNA Res.">
        <title>The draft genome of MD-2 pineapple using hybrid error correction of long reads.</title>
        <authorList>
            <person name="Redwan R.M."/>
            <person name="Saidin A."/>
            <person name="Kumar S.V."/>
        </authorList>
    </citation>
    <scope>NUCLEOTIDE SEQUENCE [LARGE SCALE GENOMIC DNA]</scope>
    <source>
        <strain evidence="12">cv. MD2</strain>
        <tissue evidence="11">Leaf</tissue>
    </source>
</reference>
<dbReference type="Pfam" id="PF00847">
    <property type="entry name" value="AP2"/>
    <property type="match status" value="1"/>
</dbReference>
<feature type="compositionally biased region" description="Pro residues" evidence="9">
    <location>
        <begin position="22"/>
        <end position="33"/>
    </location>
</feature>
<comment type="caution">
    <text evidence="11">The sequence shown here is derived from an EMBL/GenBank/DDBJ whole genome shotgun (WGS) entry which is preliminary data.</text>
</comment>
<dbReference type="AlphaFoldDB" id="A0A199VH48"/>
<dbReference type="FunFam" id="3.30.730.10:FF:000001">
    <property type="entry name" value="Ethylene-responsive transcription factor 2"/>
    <property type="match status" value="1"/>
</dbReference>
<accession>A0A199VH48</accession>
<feature type="region of interest" description="Disordered" evidence="9">
    <location>
        <begin position="121"/>
        <end position="154"/>
    </location>
</feature>
<keyword evidence="3" id="KW-0346">Stress response</keyword>
<evidence type="ECO:0000256" key="5">
    <source>
        <dbReference type="ARBA" id="ARBA00023159"/>
    </source>
</evidence>
<keyword evidence="5" id="KW-0010">Activator</keyword>
<evidence type="ECO:0000259" key="10">
    <source>
        <dbReference type="PROSITE" id="PS51032"/>
    </source>
</evidence>
<comment type="subcellular location">
    <subcellularLocation>
        <location evidence="1">Nucleus</location>
    </subcellularLocation>
</comment>
<proteinExistence type="inferred from homology"/>
<keyword evidence="7" id="KW-0539">Nucleus</keyword>
<dbReference type="STRING" id="4615.A0A199VH48"/>
<evidence type="ECO:0000313" key="11">
    <source>
        <dbReference type="EMBL" id="OAY76452.1"/>
    </source>
</evidence>
<feature type="compositionally biased region" description="Low complexity" evidence="9">
    <location>
        <begin position="1"/>
        <end position="10"/>
    </location>
</feature>
<organism evidence="11 12">
    <name type="scientific">Ananas comosus</name>
    <name type="common">Pineapple</name>
    <name type="synonym">Ananas ananas</name>
    <dbReference type="NCBI Taxonomy" id="4615"/>
    <lineage>
        <taxon>Eukaryota</taxon>
        <taxon>Viridiplantae</taxon>
        <taxon>Streptophyta</taxon>
        <taxon>Embryophyta</taxon>
        <taxon>Tracheophyta</taxon>
        <taxon>Spermatophyta</taxon>
        <taxon>Magnoliopsida</taxon>
        <taxon>Liliopsida</taxon>
        <taxon>Poales</taxon>
        <taxon>Bromeliaceae</taxon>
        <taxon>Bromelioideae</taxon>
        <taxon>Ananas</taxon>
    </lineage>
</organism>
<name>A0A199VH48_ANACO</name>
<evidence type="ECO:0000256" key="4">
    <source>
        <dbReference type="ARBA" id="ARBA00023125"/>
    </source>
</evidence>
<sequence>MDSQQQQQQQQREEALLVRRPSPSPPPPPPPPLRRSRKGRMRGKGGPQNQLCTYRGVRQRTWGRWVAEIRGPRRGGGGGGGGGAVAPRIWLGTFATALDAARAYDAAALCLYGDRARLNLAPPDRHPNPAPAPTPAPESPSSSGSNSNSNSMSTSDNCWNGDCGFGDDAEECITAFPGAEDLGFESFRNDAWVFDDLQYTTGE</sequence>
<dbReference type="GO" id="GO:0045893">
    <property type="term" value="P:positive regulation of DNA-templated transcription"/>
    <property type="evidence" value="ECO:0007669"/>
    <property type="project" value="TreeGrafter"/>
</dbReference>
<dbReference type="PANTHER" id="PTHR31241:SF62">
    <property type="entry name" value="DEHYDRATION-RESPONSIVE ELEMENT-BINDING PROTEIN 2D"/>
    <property type="match status" value="1"/>
</dbReference>
<keyword evidence="2" id="KW-0805">Transcription regulation</keyword>
<feature type="domain" description="AP2/ERF" evidence="10">
    <location>
        <begin position="53"/>
        <end position="121"/>
    </location>
</feature>
<dbReference type="SUPFAM" id="SSF54171">
    <property type="entry name" value="DNA-binding domain"/>
    <property type="match status" value="1"/>
</dbReference>
<dbReference type="GO" id="GO:0006950">
    <property type="term" value="P:response to stress"/>
    <property type="evidence" value="ECO:0007669"/>
    <property type="project" value="TreeGrafter"/>
</dbReference>